<organism evidence="1 2">
    <name type="scientific">Pseudopithomyces chartarum</name>
    <dbReference type="NCBI Taxonomy" id="1892770"/>
    <lineage>
        <taxon>Eukaryota</taxon>
        <taxon>Fungi</taxon>
        <taxon>Dikarya</taxon>
        <taxon>Ascomycota</taxon>
        <taxon>Pezizomycotina</taxon>
        <taxon>Dothideomycetes</taxon>
        <taxon>Pleosporomycetidae</taxon>
        <taxon>Pleosporales</taxon>
        <taxon>Massarineae</taxon>
        <taxon>Didymosphaeriaceae</taxon>
        <taxon>Pseudopithomyces</taxon>
    </lineage>
</organism>
<dbReference type="AlphaFoldDB" id="A0AAN6M954"/>
<reference evidence="1 2" key="1">
    <citation type="submission" date="2021-02" db="EMBL/GenBank/DDBJ databases">
        <title>Genome assembly of Pseudopithomyces chartarum.</title>
        <authorList>
            <person name="Jauregui R."/>
            <person name="Singh J."/>
            <person name="Voisey C."/>
        </authorList>
    </citation>
    <scope>NUCLEOTIDE SEQUENCE [LARGE SCALE GENOMIC DNA]</scope>
    <source>
        <strain evidence="1 2">AGR01</strain>
    </source>
</reference>
<gene>
    <name evidence="1" type="ORF">GRF29_1g1354490</name>
</gene>
<name>A0AAN6M954_9PLEO</name>
<evidence type="ECO:0000313" key="1">
    <source>
        <dbReference type="EMBL" id="KAK3216917.1"/>
    </source>
</evidence>
<dbReference type="EMBL" id="WVTA01000001">
    <property type="protein sequence ID" value="KAK3216917.1"/>
    <property type="molecule type" value="Genomic_DNA"/>
</dbReference>
<evidence type="ECO:0000313" key="2">
    <source>
        <dbReference type="Proteomes" id="UP001280581"/>
    </source>
</evidence>
<accession>A0AAN6M954</accession>
<proteinExistence type="predicted"/>
<keyword evidence="2" id="KW-1185">Reference proteome</keyword>
<sequence>MCNYVYHTKTIPRTTYLPLTCGCWIHYDCFLRHVVGTSPNIDPRIGRPNDCCPICRTRLFTLEGIVMLTLATRTKISMVDIQYPLHVDYYWDLDAGLYVVSDSTAYTADCKIIEKIIITRFIALFHNLNSRPSPYLDGSPDLWTCYYDILEDIDSRGYPKSRWLQFNRKGEGRLKGVGFLLFGMLVAVKMRGFMVEYHARIMMTEAWADFENCREELQRMILKHVRGAGWSWADKGFSAAL</sequence>
<dbReference type="Proteomes" id="UP001280581">
    <property type="component" value="Unassembled WGS sequence"/>
</dbReference>
<protein>
    <submittedName>
        <fullName evidence="1">Uncharacterized protein</fullName>
    </submittedName>
</protein>
<comment type="caution">
    <text evidence="1">The sequence shown here is derived from an EMBL/GenBank/DDBJ whole genome shotgun (WGS) entry which is preliminary data.</text>
</comment>